<sequence>MLYKKSFLPPGHPYLLTVRFLVGLTNKRIKSKKFCPSHPAYCMSLQIQSSAILMLIS</sequence>
<keyword evidence="1" id="KW-0496">Mitochondrion</keyword>
<dbReference type="EMBL" id="KY774314">
    <property type="protein sequence ID" value="ART31214.1"/>
    <property type="molecule type" value="Genomic_DNA"/>
</dbReference>
<gene>
    <name evidence="1" type="ORF">AEK19_MT0989</name>
</gene>
<name>A0A1Y0B1F8_9LAMI</name>
<organism evidence="1">
    <name type="scientific">Utricularia reniformis</name>
    <dbReference type="NCBI Taxonomy" id="192314"/>
    <lineage>
        <taxon>Eukaryota</taxon>
        <taxon>Viridiplantae</taxon>
        <taxon>Streptophyta</taxon>
        <taxon>Embryophyta</taxon>
        <taxon>Tracheophyta</taxon>
        <taxon>Spermatophyta</taxon>
        <taxon>Magnoliopsida</taxon>
        <taxon>eudicotyledons</taxon>
        <taxon>Gunneridae</taxon>
        <taxon>Pentapetalae</taxon>
        <taxon>asterids</taxon>
        <taxon>lamiids</taxon>
        <taxon>Lamiales</taxon>
        <taxon>Lentibulariaceae</taxon>
        <taxon>Utricularia</taxon>
    </lineage>
</organism>
<protein>
    <submittedName>
        <fullName evidence="1">Uncharacterized protein</fullName>
    </submittedName>
</protein>
<accession>A0A1Y0B1F8</accession>
<geneLocation type="mitochondrion" evidence="1"/>
<reference evidence="1" key="1">
    <citation type="submission" date="2017-03" db="EMBL/GenBank/DDBJ databases">
        <title>The mitochondrial genome of the carnivorous plant Utricularia reniformis (Lentibulariaceae): structure, comparative analysis and evolutionary landmarks.</title>
        <authorList>
            <person name="Silva S.R."/>
            <person name="Alvarenga D.O."/>
            <person name="Michael T.P."/>
            <person name="Miranda V.F.O."/>
            <person name="Varani A.M."/>
        </authorList>
    </citation>
    <scope>NUCLEOTIDE SEQUENCE</scope>
</reference>
<proteinExistence type="predicted"/>
<dbReference type="AlphaFoldDB" id="A0A1Y0B1F8"/>
<evidence type="ECO:0000313" key="1">
    <source>
        <dbReference type="EMBL" id="ART31214.1"/>
    </source>
</evidence>